<organism evidence="1 2">
    <name type="scientific">Planktothrix agardhii</name>
    <name type="common">Oscillatoria agardhii</name>
    <dbReference type="NCBI Taxonomy" id="1160"/>
    <lineage>
        <taxon>Bacteria</taxon>
        <taxon>Bacillati</taxon>
        <taxon>Cyanobacteriota</taxon>
        <taxon>Cyanophyceae</taxon>
        <taxon>Oscillatoriophycideae</taxon>
        <taxon>Oscillatoriales</taxon>
        <taxon>Microcoleaceae</taxon>
        <taxon>Planktothrix</taxon>
    </lineage>
</organism>
<evidence type="ECO:0000313" key="1">
    <source>
        <dbReference type="EMBL" id="CAD5944317.1"/>
    </source>
</evidence>
<proteinExistence type="predicted"/>
<dbReference type="Proteomes" id="UP001153761">
    <property type="component" value="Chromosome"/>
</dbReference>
<sequence>MLRQKKPDQKPIAQYNHMGEYRQVAVKIIDDRGIERKFEDYSINLRDSVSGFILE</sequence>
<name>A0AAD1V5S4_PLAAG</name>
<accession>A0AAD1V5S4</accession>
<evidence type="ECO:0000313" key="2">
    <source>
        <dbReference type="Proteomes" id="UP001153761"/>
    </source>
</evidence>
<dbReference type="AlphaFoldDB" id="A0AAD1V5S4"/>
<dbReference type="EMBL" id="LR882963">
    <property type="protein sequence ID" value="CAD5944317.1"/>
    <property type="molecule type" value="Genomic_DNA"/>
</dbReference>
<reference evidence="1" key="1">
    <citation type="submission" date="2020-09" db="EMBL/GenBank/DDBJ databases">
        <authorList>
            <person name="Blom J."/>
        </authorList>
    </citation>
    <scope>NUCLEOTIDE SEQUENCE</scope>
    <source>
        <strain evidence="1">No.66</strain>
    </source>
</reference>
<gene>
    <name evidence="1" type="ORF">PANO66_02190</name>
</gene>
<protein>
    <submittedName>
        <fullName evidence="1">Uncharacterized protein</fullName>
    </submittedName>
</protein>
<dbReference type="RefSeq" id="WP_254032327.1">
    <property type="nucleotide sequence ID" value="NZ_LR882963.1"/>
</dbReference>